<evidence type="ECO:0008006" key="4">
    <source>
        <dbReference type="Google" id="ProtNLM"/>
    </source>
</evidence>
<dbReference type="Gene3D" id="3.20.20.190">
    <property type="entry name" value="Phosphatidylinositol (PI) phosphodiesterase"/>
    <property type="match status" value="1"/>
</dbReference>
<dbReference type="RefSeq" id="XP_013263193.1">
    <property type="nucleotide sequence ID" value="XM_013407739.1"/>
</dbReference>
<feature type="signal peptide" evidence="1">
    <location>
        <begin position="1"/>
        <end position="27"/>
    </location>
</feature>
<protein>
    <recommendedName>
        <fullName evidence="4">Phospholipase D</fullName>
    </recommendedName>
</protein>
<dbReference type="GeneID" id="25277109"/>
<dbReference type="OrthoDB" id="4907280at2759"/>
<sequence>MVFITHFNLILSSLFSAFSSTSPQAAAVAPRVLRNQHNQRNQHSQQTTSFQPENDSIVQKLDDVPSYTSGPQPFYLIAHRVLTTQGVHDALLHGANAIELDVSATKQEWYADHDDTPFTRGDTVRTIFETVAERRQAGCTITFVWLDIKTPDRCDPLISETRQCSIAGLQNLAREILEPQGIRVQYGFYNPNNSAYDWLVGRQNSNEVINLNGQTNEVLEAYTSAGIPKIKRVISYGSWVLPFLFGNCHETSYYSCTELRQAVESRSFGKVWGWTTTVGHGWYAEKMLNEAGVDGLIYGFQLTSYYDHEGTRAAAGDILSWIAAHPDRRYLATNNDIPW</sequence>
<dbReference type="Proteomes" id="UP000027920">
    <property type="component" value="Unassembled WGS sequence"/>
</dbReference>
<organism evidence="2 3">
    <name type="scientific">Exophiala aquamarina CBS 119918</name>
    <dbReference type="NCBI Taxonomy" id="1182545"/>
    <lineage>
        <taxon>Eukaryota</taxon>
        <taxon>Fungi</taxon>
        <taxon>Dikarya</taxon>
        <taxon>Ascomycota</taxon>
        <taxon>Pezizomycotina</taxon>
        <taxon>Eurotiomycetes</taxon>
        <taxon>Chaetothyriomycetidae</taxon>
        <taxon>Chaetothyriales</taxon>
        <taxon>Herpotrichiellaceae</taxon>
        <taxon>Exophiala</taxon>
    </lineage>
</organism>
<reference evidence="2 3" key="1">
    <citation type="submission" date="2013-03" db="EMBL/GenBank/DDBJ databases">
        <title>The Genome Sequence of Exophiala aquamarina CBS 119918.</title>
        <authorList>
            <consortium name="The Broad Institute Genomics Platform"/>
            <person name="Cuomo C."/>
            <person name="de Hoog S."/>
            <person name="Gorbushina A."/>
            <person name="Walker B."/>
            <person name="Young S.K."/>
            <person name="Zeng Q."/>
            <person name="Gargeya S."/>
            <person name="Fitzgerald M."/>
            <person name="Haas B."/>
            <person name="Abouelleil A."/>
            <person name="Allen A.W."/>
            <person name="Alvarado L."/>
            <person name="Arachchi H.M."/>
            <person name="Berlin A.M."/>
            <person name="Chapman S.B."/>
            <person name="Gainer-Dewar J."/>
            <person name="Goldberg J."/>
            <person name="Griggs A."/>
            <person name="Gujja S."/>
            <person name="Hansen M."/>
            <person name="Howarth C."/>
            <person name="Imamovic A."/>
            <person name="Ireland A."/>
            <person name="Larimer J."/>
            <person name="McCowan C."/>
            <person name="Murphy C."/>
            <person name="Pearson M."/>
            <person name="Poon T.W."/>
            <person name="Priest M."/>
            <person name="Roberts A."/>
            <person name="Saif S."/>
            <person name="Shea T."/>
            <person name="Sisk P."/>
            <person name="Sykes S."/>
            <person name="Wortman J."/>
            <person name="Nusbaum C."/>
            <person name="Birren B."/>
        </authorList>
    </citation>
    <scope>NUCLEOTIDE SEQUENCE [LARGE SCALE GENOMIC DNA]</scope>
    <source>
        <strain evidence="2 3">CBS 119918</strain>
    </source>
</reference>
<evidence type="ECO:0000313" key="2">
    <source>
        <dbReference type="EMBL" id="KEF60603.1"/>
    </source>
</evidence>
<comment type="caution">
    <text evidence="2">The sequence shown here is derived from an EMBL/GenBank/DDBJ whole genome shotgun (WGS) entry which is preliminary data.</text>
</comment>
<gene>
    <name evidence="2" type="ORF">A1O9_02164</name>
</gene>
<evidence type="ECO:0000313" key="3">
    <source>
        <dbReference type="Proteomes" id="UP000027920"/>
    </source>
</evidence>
<dbReference type="HOGENOM" id="CLU_059400_0_0_1"/>
<accession>A0A072PMM7</accession>
<keyword evidence="1" id="KW-0732">Signal</keyword>
<dbReference type="AlphaFoldDB" id="A0A072PMM7"/>
<dbReference type="InterPro" id="IPR017946">
    <property type="entry name" value="PLC-like_Pdiesterase_TIM-brl"/>
</dbReference>
<dbReference type="SUPFAM" id="SSF51695">
    <property type="entry name" value="PLC-like phosphodiesterases"/>
    <property type="match status" value="1"/>
</dbReference>
<feature type="chain" id="PRO_5001681676" description="Phospholipase D" evidence="1">
    <location>
        <begin position="28"/>
        <end position="339"/>
    </location>
</feature>
<dbReference type="GO" id="GO:0006629">
    <property type="term" value="P:lipid metabolic process"/>
    <property type="evidence" value="ECO:0007669"/>
    <property type="project" value="InterPro"/>
</dbReference>
<dbReference type="VEuPathDB" id="FungiDB:A1O9_02164"/>
<evidence type="ECO:0000256" key="1">
    <source>
        <dbReference type="SAM" id="SignalP"/>
    </source>
</evidence>
<dbReference type="EMBL" id="AMGV01000002">
    <property type="protein sequence ID" value="KEF60603.1"/>
    <property type="molecule type" value="Genomic_DNA"/>
</dbReference>
<name>A0A072PMM7_9EURO</name>
<proteinExistence type="predicted"/>
<dbReference type="GO" id="GO:0008081">
    <property type="term" value="F:phosphoric diester hydrolase activity"/>
    <property type="evidence" value="ECO:0007669"/>
    <property type="project" value="InterPro"/>
</dbReference>
<dbReference type="STRING" id="1182545.A0A072PMM7"/>
<keyword evidence="3" id="KW-1185">Reference proteome</keyword>